<accession>A0A6I3WB27</accession>
<dbReference type="InterPro" id="IPR021427">
    <property type="entry name" value="DUF3077"/>
</dbReference>
<evidence type="ECO:0000313" key="1">
    <source>
        <dbReference type="EMBL" id="MUF07910.1"/>
    </source>
</evidence>
<dbReference type="RefSeq" id="WP_155586034.1">
    <property type="nucleotide sequence ID" value="NZ_JBHSTH010000040.1"/>
</dbReference>
<keyword evidence="2" id="KW-1185">Reference proteome</keyword>
<reference evidence="1 2" key="1">
    <citation type="submission" date="2019-11" db="EMBL/GenBank/DDBJ databases">
        <title>Pseudomonas karstica sp. nov. and Pseudomonas spelaei sp. nov. from karst caves.</title>
        <authorList>
            <person name="Zeman M."/>
        </authorList>
    </citation>
    <scope>NUCLEOTIDE SEQUENCE [LARGE SCALE GENOMIC DNA]</scope>
    <source>
        <strain evidence="1 2">CCM 7893</strain>
    </source>
</reference>
<gene>
    <name evidence="1" type="ORF">GNF76_26550</name>
</gene>
<dbReference type="EMBL" id="WNNK01000034">
    <property type="protein sequence ID" value="MUF07910.1"/>
    <property type="molecule type" value="Genomic_DNA"/>
</dbReference>
<organism evidence="1 2">
    <name type="scientific">Pseudomonas spelaei</name>
    <dbReference type="NCBI Taxonomy" id="1055469"/>
    <lineage>
        <taxon>Bacteria</taxon>
        <taxon>Pseudomonadati</taxon>
        <taxon>Pseudomonadota</taxon>
        <taxon>Gammaproteobacteria</taxon>
        <taxon>Pseudomonadales</taxon>
        <taxon>Pseudomonadaceae</taxon>
        <taxon>Pseudomonas</taxon>
    </lineage>
</organism>
<name>A0A6I3WB27_9PSED</name>
<dbReference type="Pfam" id="PF11275">
    <property type="entry name" value="DUF3077"/>
    <property type="match status" value="1"/>
</dbReference>
<proteinExistence type="predicted"/>
<sequence>MRIRYDVNRSSYASHFLPEMSKALIDDVVKVLTLPGNSVCK</sequence>
<dbReference type="AlphaFoldDB" id="A0A6I3WB27"/>
<evidence type="ECO:0000313" key="2">
    <source>
        <dbReference type="Proteomes" id="UP000438196"/>
    </source>
</evidence>
<protein>
    <submittedName>
        <fullName evidence="1">DUF3077 domain-containing protein</fullName>
    </submittedName>
</protein>
<dbReference type="Proteomes" id="UP000438196">
    <property type="component" value="Unassembled WGS sequence"/>
</dbReference>
<comment type="caution">
    <text evidence="1">The sequence shown here is derived from an EMBL/GenBank/DDBJ whole genome shotgun (WGS) entry which is preliminary data.</text>
</comment>